<proteinExistence type="predicted"/>
<keyword evidence="2" id="KW-1003">Cell membrane</keyword>
<feature type="domain" description="Phage shock protein PspC N-terminal" evidence="7">
    <location>
        <begin position="6"/>
        <end position="63"/>
    </location>
</feature>
<evidence type="ECO:0000256" key="4">
    <source>
        <dbReference type="ARBA" id="ARBA00022989"/>
    </source>
</evidence>
<evidence type="ECO:0000256" key="2">
    <source>
        <dbReference type="ARBA" id="ARBA00022475"/>
    </source>
</evidence>
<comment type="subcellular location">
    <subcellularLocation>
        <location evidence="1">Cell membrane</location>
        <topology evidence="1">Single-pass membrane protein</topology>
    </subcellularLocation>
</comment>
<gene>
    <name evidence="8" type="ORF">FC96_GL001240</name>
</gene>
<dbReference type="PANTHER" id="PTHR33885">
    <property type="entry name" value="PHAGE SHOCK PROTEIN C"/>
    <property type="match status" value="1"/>
</dbReference>
<name>A0A0R1I0W3_9LACO</name>
<evidence type="ECO:0000256" key="5">
    <source>
        <dbReference type="ARBA" id="ARBA00023136"/>
    </source>
</evidence>
<feature type="transmembrane region" description="Helical" evidence="6">
    <location>
        <begin position="35"/>
        <end position="60"/>
    </location>
</feature>
<dbReference type="PATRIC" id="fig|1302272.5.peg.1248"/>
<protein>
    <recommendedName>
        <fullName evidence="7">Phage shock protein PspC N-terminal domain-containing protein</fullName>
    </recommendedName>
</protein>
<keyword evidence="4 6" id="KW-1133">Transmembrane helix</keyword>
<dbReference type="PANTHER" id="PTHR33885:SF3">
    <property type="entry name" value="PHAGE SHOCK PROTEIN C"/>
    <property type="match status" value="1"/>
</dbReference>
<evidence type="ECO:0000256" key="1">
    <source>
        <dbReference type="ARBA" id="ARBA00004162"/>
    </source>
</evidence>
<dbReference type="InterPro" id="IPR007168">
    <property type="entry name" value="Phageshock_PspC_N"/>
</dbReference>
<reference evidence="8 9" key="1">
    <citation type="journal article" date="2015" name="Genome Announc.">
        <title>Expanding the biotechnology potential of lactobacilli through comparative genomics of 213 strains and associated genera.</title>
        <authorList>
            <person name="Sun Z."/>
            <person name="Harris H.M."/>
            <person name="McCann A."/>
            <person name="Guo C."/>
            <person name="Argimon S."/>
            <person name="Zhang W."/>
            <person name="Yang X."/>
            <person name="Jeffery I.B."/>
            <person name="Cooney J.C."/>
            <person name="Kagawa T.F."/>
            <person name="Liu W."/>
            <person name="Song Y."/>
            <person name="Salvetti E."/>
            <person name="Wrobel A."/>
            <person name="Rasinkangas P."/>
            <person name="Parkhill J."/>
            <person name="Rea M.C."/>
            <person name="O'Sullivan O."/>
            <person name="Ritari J."/>
            <person name="Douillard F.P."/>
            <person name="Paul Ross R."/>
            <person name="Yang R."/>
            <person name="Briner A.E."/>
            <person name="Felis G.E."/>
            <person name="de Vos W.M."/>
            <person name="Barrangou R."/>
            <person name="Klaenhammer T.R."/>
            <person name="Caufield P.W."/>
            <person name="Cui Y."/>
            <person name="Zhang H."/>
            <person name="O'Toole P.W."/>
        </authorList>
    </citation>
    <scope>NUCLEOTIDE SEQUENCE [LARGE SCALE GENOMIC DNA]</scope>
    <source>
        <strain evidence="8 9">JCM 15530</strain>
    </source>
</reference>
<dbReference type="InterPro" id="IPR052027">
    <property type="entry name" value="PspC"/>
</dbReference>
<dbReference type="STRING" id="1302272.FC96_GL001240"/>
<keyword evidence="9" id="KW-1185">Reference proteome</keyword>
<evidence type="ECO:0000313" key="8">
    <source>
        <dbReference type="EMBL" id="KRK48919.1"/>
    </source>
</evidence>
<accession>A0A0R1I0W3</accession>
<dbReference type="AlphaFoldDB" id="A0A0R1I0W3"/>
<evidence type="ECO:0000256" key="6">
    <source>
        <dbReference type="SAM" id="Phobius"/>
    </source>
</evidence>
<dbReference type="EMBL" id="AZCX01000002">
    <property type="protein sequence ID" value="KRK48919.1"/>
    <property type="molecule type" value="Genomic_DNA"/>
</dbReference>
<dbReference type="Proteomes" id="UP000050911">
    <property type="component" value="Unassembled WGS sequence"/>
</dbReference>
<evidence type="ECO:0000313" key="9">
    <source>
        <dbReference type="Proteomes" id="UP000050911"/>
    </source>
</evidence>
<organism evidence="8 9">
    <name type="scientific">Secundilactobacillus kimchicus JCM 15530</name>
    <dbReference type="NCBI Taxonomy" id="1302272"/>
    <lineage>
        <taxon>Bacteria</taxon>
        <taxon>Bacillati</taxon>
        <taxon>Bacillota</taxon>
        <taxon>Bacilli</taxon>
        <taxon>Lactobacillales</taxon>
        <taxon>Lactobacillaceae</taxon>
        <taxon>Secundilactobacillus</taxon>
    </lineage>
</organism>
<comment type="caution">
    <text evidence="8">The sequence shown here is derived from an EMBL/GenBank/DDBJ whole genome shotgun (WGS) entry which is preliminary data.</text>
</comment>
<keyword evidence="3 6" id="KW-0812">Transmembrane</keyword>
<sequence>MVQMQKRLVKSSDKMIAGVLGGLANYFGWDPTIVRIGYAALTIFTGIAPGALVYLVALVVMPND</sequence>
<evidence type="ECO:0000256" key="3">
    <source>
        <dbReference type="ARBA" id="ARBA00022692"/>
    </source>
</evidence>
<keyword evidence="5 6" id="KW-0472">Membrane</keyword>
<evidence type="ECO:0000259" key="7">
    <source>
        <dbReference type="Pfam" id="PF04024"/>
    </source>
</evidence>
<dbReference type="Pfam" id="PF04024">
    <property type="entry name" value="PspC"/>
    <property type="match status" value="1"/>
</dbReference>
<dbReference type="GO" id="GO:0005886">
    <property type="term" value="C:plasma membrane"/>
    <property type="evidence" value="ECO:0007669"/>
    <property type="project" value="UniProtKB-SubCell"/>
</dbReference>